<dbReference type="OrthoDB" id="9765330at2"/>
<evidence type="ECO:0000259" key="1">
    <source>
        <dbReference type="Pfam" id="PF00534"/>
    </source>
</evidence>
<organism evidence="2 3">
    <name type="scientific">Ilyomonas limi</name>
    <dbReference type="NCBI Taxonomy" id="2575867"/>
    <lineage>
        <taxon>Bacteria</taxon>
        <taxon>Pseudomonadati</taxon>
        <taxon>Bacteroidota</taxon>
        <taxon>Chitinophagia</taxon>
        <taxon>Chitinophagales</taxon>
        <taxon>Chitinophagaceae</taxon>
        <taxon>Ilyomonas</taxon>
    </lineage>
</organism>
<dbReference type="EMBL" id="SZQL01000040">
    <property type="protein sequence ID" value="TKK64193.1"/>
    <property type="molecule type" value="Genomic_DNA"/>
</dbReference>
<reference evidence="2 3" key="1">
    <citation type="submission" date="2019-05" db="EMBL/GenBank/DDBJ databases">
        <title>Panacibacter sp. strain 17mud1-8 Genome sequencing and assembly.</title>
        <authorList>
            <person name="Chhetri G."/>
        </authorList>
    </citation>
    <scope>NUCLEOTIDE SEQUENCE [LARGE SCALE GENOMIC DNA]</scope>
    <source>
        <strain evidence="2 3">17mud1-8</strain>
    </source>
</reference>
<dbReference type="SUPFAM" id="SSF53756">
    <property type="entry name" value="UDP-Glycosyltransferase/glycogen phosphorylase"/>
    <property type="match status" value="1"/>
</dbReference>
<proteinExistence type="predicted"/>
<dbReference type="PANTHER" id="PTHR12526:SF572">
    <property type="entry name" value="BLL5144 PROTEIN"/>
    <property type="match status" value="1"/>
</dbReference>
<dbReference type="PANTHER" id="PTHR12526">
    <property type="entry name" value="GLYCOSYLTRANSFERASE"/>
    <property type="match status" value="1"/>
</dbReference>
<name>A0A4V5UTE6_9BACT</name>
<evidence type="ECO:0000313" key="2">
    <source>
        <dbReference type="EMBL" id="TKK64193.1"/>
    </source>
</evidence>
<gene>
    <name evidence="2" type="ORF">FC093_23090</name>
</gene>
<keyword evidence="3" id="KW-1185">Reference proteome</keyword>
<dbReference type="GO" id="GO:0016757">
    <property type="term" value="F:glycosyltransferase activity"/>
    <property type="evidence" value="ECO:0007669"/>
    <property type="project" value="InterPro"/>
</dbReference>
<accession>A0A4V5UTE6</accession>
<dbReference type="InterPro" id="IPR001296">
    <property type="entry name" value="Glyco_trans_1"/>
</dbReference>
<evidence type="ECO:0000313" key="3">
    <source>
        <dbReference type="Proteomes" id="UP000305848"/>
    </source>
</evidence>
<dbReference type="Gene3D" id="3.40.50.2000">
    <property type="entry name" value="Glycogen Phosphorylase B"/>
    <property type="match status" value="2"/>
</dbReference>
<dbReference type="AlphaFoldDB" id="A0A4V5UTE6"/>
<dbReference type="Pfam" id="PF00534">
    <property type="entry name" value="Glycos_transf_1"/>
    <property type="match status" value="1"/>
</dbReference>
<sequence>MFISNYKTKILFVSTFPPRKCGIASFTQDLVNAIDHEVTDDIGIDVCALDKQKNKKLYTGEPVSMVMDSYQLDVCIETAKKINTDPCIKLICIEHEFGLYGGELGEYLLGFLSLLDKPFIIRFHTVLPAPNNKMLKIVQSITLLADKIIVMTKHSARLLKDDYEVSLDKIMIIPHGTHANSTTNKDELKRNYDLVNRQVLTTFGLLSPNKGIEEGILAMKEISVAFPQSIYLVLGQTHPNLLEQEGEKYRNYLQQLITDNDLEYNVRLINEYVPTKELMEYLALTDIYLFTSKDPNQAVSGTFLYAMSASCPIISNSFVLAKEMLDEKTGVILTTNSEGELAKHAIRILQNPQLQKEMSNNAYLKTRNTTWEKVGQKHAKLFYNILDAPILTPKESDLYIN</sequence>
<comment type="caution">
    <text evidence="2">The sequence shown here is derived from an EMBL/GenBank/DDBJ whole genome shotgun (WGS) entry which is preliminary data.</text>
</comment>
<dbReference type="Proteomes" id="UP000305848">
    <property type="component" value="Unassembled WGS sequence"/>
</dbReference>
<protein>
    <submittedName>
        <fullName evidence="2">Glycosyltransferase</fullName>
    </submittedName>
</protein>
<keyword evidence="2" id="KW-0808">Transferase</keyword>
<dbReference type="RefSeq" id="WP_137264191.1">
    <property type="nucleotide sequence ID" value="NZ_SZQL01000040.1"/>
</dbReference>
<feature type="domain" description="Glycosyl transferase family 1" evidence="1">
    <location>
        <begin position="187"/>
        <end position="363"/>
    </location>
</feature>